<comment type="caution">
    <text evidence="2">The sequence shown here is derived from an EMBL/GenBank/DDBJ whole genome shotgun (WGS) entry which is preliminary data.</text>
</comment>
<protein>
    <submittedName>
        <fullName evidence="2">Iron-sulfur cluster assembly scaffold protein</fullName>
    </submittedName>
</protein>
<dbReference type="EMBL" id="JAVRIC010000025">
    <property type="protein sequence ID" value="MDT0498715.1"/>
    <property type="molecule type" value="Genomic_DNA"/>
</dbReference>
<name>A0ABU2WMF4_9GAMM</name>
<accession>A0ABU2WMF4</accession>
<dbReference type="Proteomes" id="UP001254608">
    <property type="component" value="Unassembled WGS sequence"/>
</dbReference>
<dbReference type="InterPro" id="IPR002871">
    <property type="entry name" value="NIF_FeS_clus_asmbl_NifU_N"/>
</dbReference>
<dbReference type="Pfam" id="PF01592">
    <property type="entry name" value="NifU_N"/>
    <property type="match status" value="1"/>
</dbReference>
<sequence length="126" mass="14058">MQENAYEYPEPVWQLFRQTPRAGRFAPDSGTVLVGEARTPAADSVLRLELLVEDGAVADARFQAYGCPVSIAVGAWLAEHAIGRDRSELDEIRSRQLIDTLEIPEDRAHCAFLGEDALRHALEQWP</sequence>
<dbReference type="PANTHER" id="PTHR10093">
    <property type="entry name" value="IRON-SULFUR CLUSTER ASSEMBLY ENZYME NIFU HOMOLOG"/>
    <property type="match status" value="1"/>
</dbReference>
<evidence type="ECO:0000313" key="2">
    <source>
        <dbReference type="EMBL" id="MDT0498715.1"/>
    </source>
</evidence>
<keyword evidence="3" id="KW-1185">Reference proteome</keyword>
<evidence type="ECO:0000259" key="1">
    <source>
        <dbReference type="Pfam" id="PF01592"/>
    </source>
</evidence>
<dbReference type="RefSeq" id="WP_311366128.1">
    <property type="nucleotide sequence ID" value="NZ_JAVRIC010000025.1"/>
</dbReference>
<reference evidence="2 3" key="1">
    <citation type="submission" date="2023-09" db="EMBL/GenBank/DDBJ databases">
        <authorList>
            <person name="Rey-Velasco X."/>
        </authorList>
    </citation>
    <scope>NUCLEOTIDE SEQUENCE [LARGE SCALE GENOMIC DNA]</scope>
    <source>
        <strain evidence="2 3">W345</strain>
    </source>
</reference>
<proteinExistence type="predicted"/>
<organism evidence="2 3">
    <name type="scientific">Banduia mediterranea</name>
    <dbReference type="NCBI Taxonomy" id="3075609"/>
    <lineage>
        <taxon>Bacteria</taxon>
        <taxon>Pseudomonadati</taxon>
        <taxon>Pseudomonadota</taxon>
        <taxon>Gammaproteobacteria</taxon>
        <taxon>Nevskiales</taxon>
        <taxon>Algiphilaceae</taxon>
        <taxon>Banduia</taxon>
    </lineage>
</organism>
<feature type="domain" description="NIF system FeS cluster assembly NifU N-terminal" evidence="1">
    <location>
        <begin position="8"/>
        <end position="125"/>
    </location>
</feature>
<gene>
    <name evidence="2" type="ORF">RM530_15300</name>
</gene>
<evidence type="ECO:0000313" key="3">
    <source>
        <dbReference type="Proteomes" id="UP001254608"/>
    </source>
</evidence>
<dbReference type="SUPFAM" id="SSF82649">
    <property type="entry name" value="SufE/NifU"/>
    <property type="match status" value="1"/>
</dbReference>
<dbReference type="Gene3D" id="3.90.1010.10">
    <property type="match status" value="1"/>
</dbReference>